<accession>A0A7M1RZU8</accession>
<name>A0A7M1RZU8_9CAUD</name>
<dbReference type="Proteomes" id="UP000594055">
    <property type="component" value="Segment"/>
</dbReference>
<proteinExistence type="predicted"/>
<dbReference type="GeneID" id="65130264"/>
<dbReference type="KEGG" id="vg:65130264"/>
<dbReference type="EMBL" id="MT774392">
    <property type="protein sequence ID" value="QOR59654.1"/>
    <property type="molecule type" value="Genomic_DNA"/>
</dbReference>
<reference evidence="1 2" key="1">
    <citation type="submission" date="2020-07" db="EMBL/GenBank/DDBJ databases">
        <title>Taxonomic proposal: Crassvirales, a new order of highly abundant and diverse bacterial viruses.</title>
        <authorList>
            <person name="Shkoporov A.N."/>
            <person name="Stockdale S.R."/>
            <person name="Guerin E."/>
            <person name="Ross R.P."/>
            <person name="Hill C."/>
        </authorList>
    </citation>
    <scope>NUCLEOTIDE SEQUENCE [LARGE SCALE GENOMIC DNA]</scope>
</reference>
<evidence type="ECO:0000313" key="2">
    <source>
        <dbReference type="Proteomes" id="UP000594055"/>
    </source>
</evidence>
<dbReference type="RefSeq" id="YP_010111812.1">
    <property type="nucleotide sequence ID" value="NC_055885.1"/>
</dbReference>
<evidence type="ECO:0000313" key="1">
    <source>
        <dbReference type="EMBL" id="QOR59654.1"/>
    </source>
</evidence>
<keyword evidence="2" id="KW-1185">Reference proteome</keyword>
<sequence>MMETKLSLTIILPGRTMFSKEECLKTTRKVKVLKNGKKIFKKETAEDPEKVIVHTIRVDGKKKEKPEVIHYTTRKFKPAKQTINISRDAYEGMIDDIPKKYRNRKSYWLSLPVKARVEFNVNELAKSLGGIVDSYVIFED</sequence>
<organism evidence="1 2">
    <name type="scientific">uncultured phage cr128_1</name>
    <dbReference type="NCBI Taxonomy" id="2772076"/>
    <lineage>
        <taxon>Viruses</taxon>
        <taxon>Duplodnaviria</taxon>
        <taxon>Heunggongvirae</taxon>
        <taxon>Uroviricota</taxon>
        <taxon>Caudoviricetes</taxon>
        <taxon>Crassvirales</taxon>
        <taxon>Steigviridae</taxon>
        <taxon>Asinivirinae</taxon>
        <taxon>Mahlunavirus</taxon>
        <taxon>Mahlunavirus rarus</taxon>
    </lineage>
</organism>
<protein>
    <submittedName>
        <fullName evidence="1">Uncharacterized protein</fullName>
    </submittedName>
</protein>